<accession>A0ABV7FD28</accession>
<dbReference type="InterPro" id="IPR005802">
    <property type="entry name" value="ADC_synth_comp_1"/>
</dbReference>
<feature type="domain" description="Chorismate-utilising enzyme C-terminal" evidence="3">
    <location>
        <begin position="213"/>
        <end position="463"/>
    </location>
</feature>
<evidence type="ECO:0000313" key="5">
    <source>
        <dbReference type="EMBL" id="MFC3115526.1"/>
    </source>
</evidence>
<name>A0ABV7FD28_9GAMM</name>
<sequence>MPDFSLTNPRIVPLVYQQDPAFWFAILRHLPGAIWLDSGHPGSSYGRFDLVAAAPQCLLQTRGDTTLIRHMDGREVTSNQDPFELLKQHLPLQLQTVQPRMPFVGGALGYFGYDLGRRLEQLPSLALDDISLPSMAIGIYPWAVIQDHQQQTAYLVINEALANESGSPYNFLEIEQLCLSASAGAWFHDSINDIKSDQKSFKINKFESNLNVDQYHHALAKIQDYIRAGDCYQVNFAQRFTAEFSGDPFIAYLALRKALPSPFSGFMQLEAGAILSLSPERFIRVKGKTVETKPIKGTIKRGNTPEEDAANAYWLQQSQKNRAENVMIVDLLRNDLSKHCDAVQVPELCELQTFANVHHLVSTVTGELRPNASAIALLRDAFPGGSITGAPKIRAMEIIEELEPTRRSVYCGSLGYISADGQMDTSIAIRTLVCDGNKIHCWGGGGIVADSESEQEYRESIAKVKVLMDTLEKVFGS</sequence>
<dbReference type="PRINTS" id="PR00095">
    <property type="entry name" value="ANTSNTHASEI"/>
</dbReference>
<dbReference type="PANTHER" id="PTHR11236">
    <property type="entry name" value="AMINOBENZOATE/ANTHRANILATE SYNTHASE"/>
    <property type="match status" value="1"/>
</dbReference>
<organism evidence="5 6">
    <name type="scientific">Cellvibrio fontiphilus</name>
    <dbReference type="NCBI Taxonomy" id="1815559"/>
    <lineage>
        <taxon>Bacteria</taxon>
        <taxon>Pseudomonadati</taxon>
        <taxon>Pseudomonadota</taxon>
        <taxon>Gammaproteobacteria</taxon>
        <taxon>Cellvibrionales</taxon>
        <taxon>Cellvibrionaceae</taxon>
        <taxon>Cellvibrio</taxon>
    </lineage>
</organism>
<dbReference type="RefSeq" id="WP_378117897.1">
    <property type="nucleotide sequence ID" value="NZ_JBHRTF010000003.1"/>
</dbReference>
<dbReference type="InterPro" id="IPR015890">
    <property type="entry name" value="Chorismate_C"/>
</dbReference>
<dbReference type="Pfam" id="PF04715">
    <property type="entry name" value="Anth_synt_I_N"/>
    <property type="match status" value="1"/>
</dbReference>
<dbReference type="SUPFAM" id="SSF56322">
    <property type="entry name" value="ADC synthase"/>
    <property type="match status" value="1"/>
</dbReference>
<evidence type="ECO:0000259" key="4">
    <source>
        <dbReference type="Pfam" id="PF04715"/>
    </source>
</evidence>
<gene>
    <name evidence="5" type="primary">pabB</name>
    <name evidence="5" type="ORF">ACFODX_08160</name>
</gene>
<feature type="domain" description="Anthranilate synthase component I N-terminal" evidence="4">
    <location>
        <begin position="24"/>
        <end position="155"/>
    </location>
</feature>
<dbReference type="InterPro" id="IPR005801">
    <property type="entry name" value="ADC_synthase"/>
</dbReference>
<comment type="caution">
    <text evidence="5">The sequence shown here is derived from an EMBL/GenBank/DDBJ whole genome shotgun (WGS) entry which is preliminary data.</text>
</comment>
<evidence type="ECO:0000313" key="6">
    <source>
        <dbReference type="Proteomes" id="UP001595555"/>
    </source>
</evidence>
<dbReference type="InterPro" id="IPR019999">
    <property type="entry name" value="Anth_synth_I-like"/>
</dbReference>
<proteinExistence type="predicted"/>
<keyword evidence="6" id="KW-1185">Reference proteome</keyword>
<keyword evidence="2 5" id="KW-0808">Transferase</keyword>
<dbReference type="InterPro" id="IPR006805">
    <property type="entry name" value="Anth_synth_I_N"/>
</dbReference>
<evidence type="ECO:0000256" key="1">
    <source>
        <dbReference type="ARBA" id="ARBA00013139"/>
    </source>
</evidence>
<dbReference type="Gene3D" id="3.60.120.10">
    <property type="entry name" value="Anthranilate synthase"/>
    <property type="match status" value="1"/>
</dbReference>
<reference evidence="6" key="1">
    <citation type="journal article" date="2019" name="Int. J. Syst. Evol. Microbiol.">
        <title>The Global Catalogue of Microorganisms (GCM) 10K type strain sequencing project: providing services to taxonomists for standard genome sequencing and annotation.</title>
        <authorList>
            <consortium name="The Broad Institute Genomics Platform"/>
            <consortium name="The Broad Institute Genome Sequencing Center for Infectious Disease"/>
            <person name="Wu L."/>
            <person name="Ma J."/>
        </authorList>
    </citation>
    <scope>NUCLEOTIDE SEQUENCE [LARGE SCALE GENOMIC DNA]</scope>
    <source>
        <strain evidence="6">KCTC 52237</strain>
    </source>
</reference>
<dbReference type="Proteomes" id="UP001595555">
    <property type="component" value="Unassembled WGS sequence"/>
</dbReference>
<dbReference type="EC" id="2.6.1.85" evidence="1"/>
<protein>
    <recommendedName>
        <fullName evidence="1">aminodeoxychorismate synthase</fullName>
        <ecNumber evidence="1">2.6.1.85</ecNumber>
    </recommendedName>
</protein>
<dbReference type="EMBL" id="JBHRTF010000003">
    <property type="protein sequence ID" value="MFC3115526.1"/>
    <property type="molecule type" value="Genomic_DNA"/>
</dbReference>
<dbReference type="GO" id="GO:0046820">
    <property type="term" value="F:4-amino-4-deoxychorismate synthase activity"/>
    <property type="evidence" value="ECO:0007669"/>
    <property type="project" value="UniProtKB-EC"/>
</dbReference>
<dbReference type="NCBIfam" id="TIGR00553">
    <property type="entry name" value="pabB"/>
    <property type="match status" value="1"/>
</dbReference>
<keyword evidence="5" id="KW-0032">Aminotransferase</keyword>
<dbReference type="PANTHER" id="PTHR11236:SF50">
    <property type="entry name" value="AMINODEOXYCHORISMATE SYNTHASE COMPONENT 1"/>
    <property type="match status" value="1"/>
</dbReference>
<evidence type="ECO:0000259" key="3">
    <source>
        <dbReference type="Pfam" id="PF00425"/>
    </source>
</evidence>
<dbReference type="Pfam" id="PF00425">
    <property type="entry name" value="Chorismate_bind"/>
    <property type="match status" value="1"/>
</dbReference>
<evidence type="ECO:0000256" key="2">
    <source>
        <dbReference type="ARBA" id="ARBA00022679"/>
    </source>
</evidence>